<dbReference type="GO" id="GO:0004252">
    <property type="term" value="F:serine-type endopeptidase activity"/>
    <property type="evidence" value="ECO:0007669"/>
    <property type="project" value="InterPro"/>
</dbReference>
<dbReference type="Pfam" id="PF00089">
    <property type="entry name" value="Trypsin"/>
    <property type="match status" value="1"/>
</dbReference>
<evidence type="ECO:0000259" key="8">
    <source>
        <dbReference type="PROSITE" id="PS50240"/>
    </source>
</evidence>
<evidence type="ECO:0000256" key="4">
    <source>
        <dbReference type="ARBA" id="ARBA00023240"/>
    </source>
</evidence>
<dbReference type="InterPro" id="IPR001254">
    <property type="entry name" value="Trypsin_dom"/>
</dbReference>
<dbReference type="InterPro" id="IPR001314">
    <property type="entry name" value="Peptidase_S1A"/>
</dbReference>
<dbReference type="PANTHER" id="PTHR24260:SF143">
    <property type="entry name" value="SERINE PROTEASE GD-LIKE PROTEIN"/>
    <property type="match status" value="1"/>
</dbReference>
<feature type="signal peptide" evidence="7">
    <location>
        <begin position="1"/>
        <end position="17"/>
    </location>
</feature>
<keyword evidence="4" id="KW-1199">Hemostasis impairing toxin</keyword>
<evidence type="ECO:0000313" key="10">
    <source>
        <dbReference type="RefSeq" id="XP_026737625.1"/>
    </source>
</evidence>
<dbReference type="PROSITE" id="PS00134">
    <property type="entry name" value="TRYPSIN_HIS"/>
    <property type="match status" value="1"/>
</dbReference>
<protein>
    <submittedName>
        <fullName evidence="10">Clotting factor B-like</fullName>
    </submittedName>
</protein>
<evidence type="ECO:0000256" key="1">
    <source>
        <dbReference type="ARBA" id="ARBA00004239"/>
    </source>
</evidence>
<feature type="chain" id="PRO_5028942585" evidence="7">
    <location>
        <begin position="18"/>
        <end position="440"/>
    </location>
</feature>
<keyword evidence="2" id="KW-0800">Toxin</keyword>
<dbReference type="Gene3D" id="2.40.10.10">
    <property type="entry name" value="Trypsin-like serine proteases"/>
    <property type="match status" value="1"/>
</dbReference>
<dbReference type="InterPro" id="IPR018114">
    <property type="entry name" value="TRYPSIN_HIS"/>
</dbReference>
<name>A0A7E5WAF6_TRINI</name>
<keyword evidence="9" id="KW-1185">Reference proteome</keyword>
<accession>A0A7E5WAF6</accession>
<keyword evidence="6" id="KW-1205">Fibrinolytic toxin</keyword>
<dbReference type="InParanoid" id="A0A7E5WAF6"/>
<dbReference type="KEGG" id="tnl:113500901"/>
<proteinExistence type="predicted"/>
<dbReference type="PANTHER" id="PTHR24260">
    <property type="match status" value="1"/>
</dbReference>
<dbReference type="SMART" id="SM00020">
    <property type="entry name" value="Tryp_SPc"/>
    <property type="match status" value="1"/>
</dbReference>
<evidence type="ECO:0000313" key="9">
    <source>
        <dbReference type="Proteomes" id="UP000322000"/>
    </source>
</evidence>
<keyword evidence="3" id="KW-1015">Disulfide bond</keyword>
<comment type="function">
    <text evidence="5">Fibrinolytic activity; shows preferential cleavage of Arg-Gly bonds in all three fibrinogen chains. Contact with the caterpillars causes severe bleeding, due the anticoagulant effect of the protein.</text>
</comment>
<feature type="domain" description="Peptidase S1" evidence="8">
    <location>
        <begin position="175"/>
        <end position="431"/>
    </location>
</feature>
<dbReference type="GO" id="GO:0006508">
    <property type="term" value="P:proteolysis"/>
    <property type="evidence" value="ECO:0007669"/>
    <property type="project" value="InterPro"/>
</dbReference>
<reference evidence="10" key="1">
    <citation type="submission" date="2025-08" db="UniProtKB">
        <authorList>
            <consortium name="RefSeq"/>
        </authorList>
    </citation>
    <scope>IDENTIFICATION</scope>
</reference>
<dbReference type="InterPro" id="IPR043504">
    <property type="entry name" value="Peptidase_S1_PA_chymotrypsin"/>
</dbReference>
<evidence type="ECO:0000256" key="7">
    <source>
        <dbReference type="SAM" id="SignalP"/>
    </source>
</evidence>
<dbReference type="OrthoDB" id="7723891at2759"/>
<keyword evidence="7" id="KW-0732">Signal</keyword>
<evidence type="ECO:0000256" key="5">
    <source>
        <dbReference type="ARBA" id="ARBA00055534"/>
    </source>
</evidence>
<sequence length="440" mass="49200">MESKLLFFICFVASVWEVFPMALKGPVMTRYDPCGLGVIHFDRLRENYWKGFVHFELYKTLIPTKVEIVFKDEVTLAAIPGTLNITASRTSKNNFIVESTRMIPQRYEFVISIDNLKTNQSDVPVVVLLTMNNITLCNAEIKASQTIKSLNVSQQYPYSGYAQVCGRRSLGHTELVSTRTEAEAGDWPWHVAILVIDKKGLPRYECGGNIVSTTAIVTAGHCVFKNGAIRKASNIIIVAGTKNYKDFNETGRQEFIAEEIILHPAYDDDFATSDVAVIKVKGLIFTEYVQPICIYGPVYDKSQLFGVEATVVGFGTTEYDKLSDVLRSTYTVIQNDTVCIDFSPKLYSSLLNEFTLCVGYGPSSSINPRNGDSGGGLVISTVQSDHKISWFLRGVLSKCGVTPGHKTCDPKYYVVYTDVAPHYGWIYHHAGLEYRNNIMW</sequence>
<dbReference type="PROSITE" id="PS50240">
    <property type="entry name" value="TRYPSIN_DOM"/>
    <property type="match status" value="1"/>
</dbReference>
<dbReference type="RefSeq" id="XP_026737625.1">
    <property type="nucleotide sequence ID" value="XM_026881824.1"/>
</dbReference>
<dbReference type="InterPro" id="IPR009003">
    <property type="entry name" value="Peptidase_S1_PA"/>
</dbReference>
<dbReference type="SUPFAM" id="SSF50494">
    <property type="entry name" value="Trypsin-like serine proteases"/>
    <property type="match status" value="1"/>
</dbReference>
<dbReference type="InterPro" id="IPR051333">
    <property type="entry name" value="CLIP_Serine_Protease"/>
</dbReference>
<evidence type="ECO:0000256" key="2">
    <source>
        <dbReference type="ARBA" id="ARBA00022656"/>
    </source>
</evidence>
<dbReference type="PRINTS" id="PR00722">
    <property type="entry name" value="CHYMOTRYPSIN"/>
</dbReference>
<dbReference type="GO" id="GO:0005576">
    <property type="term" value="C:extracellular region"/>
    <property type="evidence" value="ECO:0007669"/>
    <property type="project" value="UniProtKB-SubCell"/>
</dbReference>
<dbReference type="AlphaFoldDB" id="A0A7E5WAF6"/>
<gene>
    <name evidence="10" type="primary">LOC113500901</name>
</gene>
<dbReference type="FunFam" id="2.40.10.10:FF:000068">
    <property type="entry name" value="transmembrane protease serine 2"/>
    <property type="match status" value="1"/>
</dbReference>
<dbReference type="GeneID" id="113500901"/>
<evidence type="ECO:0000256" key="6">
    <source>
        <dbReference type="ARBA" id="ARBA00084094"/>
    </source>
</evidence>
<dbReference type="GO" id="GO:0090729">
    <property type="term" value="F:toxin activity"/>
    <property type="evidence" value="ECO:0007669"/>
    <property type="project" value="UniProtKB-KW"/>
</dbReference>
<dbReference type="Proteomes" id="UP000322000">
    <property type="component" value="Chromosome 14"/>
</dbReference>
<comment type="subcellular location">
    <subcellularLocation>
        <location evidence="1">Secreted</location>
        <location evidence="1">Extracellular space</location>
    </subcellularLocation>
</comment>
<organism evidence="9 10">
    <name type="scientific">Trichoplusia ni</name>
    <name type="common">Cabbage looper</name>
    <dbReference type="NCBI Taxonomy" id="7111"/>
    <lineage>
        <taxon>Eukaryota</taxon>
        <taxon>Metazoa</taxon>
        <taxon>Ecdysozoa</taxon>
        <taxon>Arthropoda</taxon>
        <taxon>Hexapoda</taxon>
        <taxon>Insecta</taxon>
        <taxon>Pterygota</taxon>
        <taxon>Neoptera</taxon>
        <taxon>Endopterygota</taxon>
        <taxon>Lepidoptera</taxon>
        <taxon>Glossata</taxon>
        <taxon>Ditrysia</taxon>
        <taxon>Noctuoidea</taxon>
        <taxon>Noctuidae</taxon>
        <taxon>Plusiinae</taxon>
        <taxon>Trichoplusia</taxon>
    </lineage>
</organism>
<evidence type="ECO:0000256" key="3">
    <source>
        <dbReference type="ARBA" id="ARBA00023157"/>
    </source>
</evidence>
<dbReference type="CDD" id="cd00190">
    <property type="entry name" value="Tryp_SPc"/>
    <property type="match status" value="1"/>
</dbReference>